<dbReference type="AlphaFoldDB" id="A0AAV6TLW4"/>
<evidence type="ECO:0000259" key="2">
    <source>
        <dbReference type="PROSITE" id="PS50835"/>
    </source>
</evidence>
<dbReference type="PROSITE" id="PS50835">
    <property type="entry name" value="IG_LIKE"/>
    <property type="match status" value="1"/>
</dbReference>
<keyword evidence="4" id="KW-1185">Reference proteome</keyword>
<evidence type="ECO:0000256" key="1">
    <source>
        <dbReference type="ARBA" id="ARBA00023319"/>
    </source>
</evidence>
<dbReference type="PANTHER" id="PTHR10075:SF14">
    <property type="entry name" value="CELL ADHESION MOLECULE DSCAM2-RELATED"/>
    <property type="match status" value="1"/>
</dbReference>
<organism evidence="3 4">
    <name type="scientific">Oedothorax gibbosus</name>
    <dbReference type="NCBI Taxonomy" id="931172"/>
    <lineage>
        <taxon>Eukaryota</taxon>
        <taxon>Metazoa</taxon>
        <taxon>Ecdysozoa</taxon>
        <taxon>Arthropoda</taxon>
        <taxon>Chelicerata</taxon>
        <taxon>Arachnida</taxon>
        <taxon>Araneae</taxon>
        <taxon>Araneomorphae</taxon>
        <taxon>Entelegynae</taxon>
        <taxon>Araneoidea</taxon>
        <taxon>Linyphiidae</taxon>
        <taxon>Erigoninae</taxon>
        <taxon>Oedothorax</taxon>
    </lineage>
</organism>
<dbReference type="SMART" id="SM00409">
    <property type="entry name" value="IG"/>
    <property type="match status" value="1"/>
</dbReference>
<dbReference type="InterPro" id="IPR003599">
    <property type="entry name" value="Ig_sub"/>
</dbReference>
<protein>
    <recommendedName>
        <fullName evidence="2">Ig-like domain-containing protein</fullName>
    </recommendedName>
</protein>
<dbReference type="Gene3D" id="2.60.40.10">
    <property type="entry name" value="Immunoglobulins"/>
    <property type="match status" value="2"/>
</dbReference>
<dbReference type="EMBL" id="JAFNEN010002209">
    <property type="protein sequence ID" value="KAG8172950.1"/>
    <property type="molecule type" value="Genomic_DNA"/>
</dbReference>
<accession>A0AAV6TLW4</accession>
<evidence type="ECO:0000313" key="3">
    <source>
        <dbReference type="EMBL" id="KAG8172950.1"/>
    </source>
</evidence>
<proteinExistence type="predicted"/>
<dbReference type="GO" id="GO:0005886">
    <property type="term" value="C:plasma membrane"/>
    <property type="evidence" value="ECO:0007669"/>
    <property type="project" value="TreeGrafter"/>
</dbReference>
<dbReference type="GO" id="GO:0007156">
    <property type="term" value="P:homophilic cell adhesion via plasma membrane adhesion molecules"/>
    <property type="evidence" value="ECO:0007669"/>
    <property type="project" value="TreeGrafter"/>
</dbReference>
<dbReference type="SUPFAM" id="SSF48726">
    <property type="entry name" value="Immunoglobulin"/>
    <property type="match status" value="2"/>
</dbReference>
<name>A0AAV6TLW4_9ARAC</name>
<feature type="non-terminal residue" evidence="3">
    <location>
        <position position="1"/>
    </location>
</feature>
<keyword evidence="1" id="KW-0393">Immunoglobulin domain</keyword>
<evidence type="ECO:0000313" key="4">
    <source>
        <dbReference type="Proteomes" id="UP000827092"/>
    </source>
</evidence>
<dbReference type="GO" id="GO:0007411">
    <property type="term" value="P:axon guidance"/>
    <property type="evidence" value="ECO:0007669"/>
    <property type="project" value="TreeGrafter"/>
</dbReference>
<dbReference type="InterPro" id="IPR036179">
    <property type="entry name" value="Ig-like_dom_sf"/>
</dbReference>
<dbReference type="SMART" id="SM00408">
    <property type="entry name" value="IGc2"/>
    <property type="match status" value="1"/>
</dbReference>
<dbReference type="Pfam" id="PF13927">
    <property type="entry name" value="Ig_3"/>
    <property type="match status" value="1"/>
</dbReference>
<dbReference type="Proteomes" id="UP000827092">
    <property type="component" value="Unassembled WGS sequence"/>
</dbReference>
<gene>
    <name evidence="3" type="ORF">JTE90_005599</name>
</gene>
<dbReference type="PANTHER" id="PTHR10075">
    <property type="entry name" value="BASIGIN RELATED"/>
    <property type="match status" value="1"/>
</dbReference>
<dbReference type="GO" id="GO:0098632">
    <property type="term" value="F:cell-cell adhesion mediator activity"/>
    <property type="evidence" value="ECO:0007669"/>
    <property type="project" value="TreeGrafter"/>
</dbReference>
<comment type="caution">
    <text evidence="3">The sequence shown here is derived from an EMBL/GenBank/DDBJ whole genome shotgun (WGS) entry which is preliminary data.</text>
</comment>
<dbReference type="InterPro" id="IPR003598">
    <property type="entry name" value="Ig_sub2"/>
</dbReference>
<dbReference type="InterPro" id="IPR013783">
    <property type="entry name" value="Ig-like_fold"/>
</dbReference>
<dbReference type="FunFam" id="2.60.40.10:FF:000104">
    <property type="entry name" value="Down syndrome cell adhesion molecule b"/>
    <property type="match status" value="1"/>
</dbReference>
<reference evidence="3 4" key="1">
    <citation type="journal article" date="2022" name="Nat. Ecol. Evol.">
        <title>A masculinizing supergene underlies an exaggerated male reproductive morph in a spider.</title>
        <authorList>
            <person name="Hendrickx F."/>
            <person name="De Corte Z."/>
            <person name="Sonet G."/>
            <person name="Van Belleghem S.M."/>
            <person name="Kostlbacher S."/>
            <person name="Vangestel C."/>
        </authorList>
    </citation>
    <scope>NUCLEOTIDE SEQUENCE [LARGE SCALE GENOMIC DNA]</scope>
    <source>
        <strain evidence="3">W744_W776</strain>
    </source>
</reference>
<dbReference type="InterPro" id="IPR007110">
    <property type="entry name" value="Ig-like_dom"/>
</dbReference>
<feature type="domain" description="Ig-like" evidence="2">
    <location>
        <begin position="37"/>
        <end position="117"/>
    </location>
</feature>
<dbReference type="GO" id="GO:0070593">
    <property type="term" value="P:dendrite self-avoidance"/>
    <property type="evidence" value="ECO:0007669"/>
    <property type="project" value="TreeGrafter"/>
</dbReference>
<dbReference type="GO" id="GO:0030424">
    <property type="term" value="C:axon"/>
    <property type="evidence" value="ECO:0007669"/>
    <property type="project" value="TreeGrafter"/>
</dbReference>
<sequence>LIIDPLSEDDSGNYTCVANARGISESYTTVLEVLAPPLWKITPTDMDAISGDTVTLNCQGTGKPEPSVTWSRNIGSSTDYAPLSTSNHHIMHQNGSIVLPNIQKENEGLYKCNISNGIGDPLFKAVVIKVIGTLMASHDFHFGRVFYFTYFI</sequence>